<sequence>MLASRRGPVSEEQENANSSIPGWQRASSVPAHKRPVVVSTRNAGTAGSVNDEAFQKAFLEVPKCDIYSAKQLREKFDEMCRILENTDIDWSKRMNALKTLRAIIIGGGLDYSDFTEELRDLEVALSNSIKDLRSQVCREGCVTVAFYCERLETRMVNLVDSLMPTLIGLLQNSAKVMATSGQVALKYIVRYVRSQKLLPHLHTAMSSKSKDIRRFVAVLIMMALSTWDNRLIEKNMAIFIDCIKMSVNDPDSETRTIGRDMFMQLDPDYKQQLYKTLDPSKQRALSGYLSQSSSSQSIISERDSLPVSHRSAAYALHKTSPSYYTGRSTSDIDPGAARRATSRSRVPPKWGVPPLQQVNGSNSAAPVRIPTSQRLASDSRIIPTLRRGITTAPPVNVTSTNNFARSQPDSILAGSRSTSPSPKVPSSRLPPRTIGSSNRLRHQTEDLDDRASVSTTLNFHLFIEIMKNFNFRFETVELTTALSCCSSSSISEKKDGLKALSAILLSEKQISSPDLKKIADRLNVLIGESSHKLLQPLTDVVITFVRLYHHDLGDWLNQLIPKLVTKYSNDVLLSNQEKFSMMLDAVRQNFNPEKQLNAVCKFIQDPIRNNVTFKVKYGLLDYLHKLMQSMEVWKSMNQSEVRQAINKIFQWANDPKNSGLMTLSEKIISDMFHLNASDFTSMIATYPNDLKDRLQAIVRKNNLPSCNMNGSFNISNDTRADILETTAQINEFVDQRNVLPSCVLRSHYQQSTPRRDSTESGGMQRANREDANGNLSGYILDAQGFAADLAQQEELITKIGEELSLHNKRNSERMRAMAVLSQITRDNLFSLWDKHFKMIFLLLIETLKDNDPDIRRMALKLLKEIWCYSQAPRFNHFAEMALIRVLDACTDEAKFVVSAAEDCGNVLATHVSSATCRRVLLAVIKSDVGEAKILVAIKMLTKVIESLSVEELQSVLNEIAPPIVDTYNYENSSIRKESVICLVAMILIVGEESMAPYLAKLNKGKQKLIDVYVQRMKKPTSSL</sequence>
<dbReference type="GO" id="GO:0090307">
    <property type="term" value="P:mitotic spindle assembly"/>
    <property type="evidence" value="ECO:0007669"/>
    <property type="project" value="TreeGrafter"/>
</dbReference>
<dbReference type="OrthoDB" id="46159at2759"/>
<dbReference type="EMBL" id="UYYG01001159">
    <property type="protein sequence ID" value="VDN57345.1"/>
    <property type="molecule type" value="Genomic_DNA"/>
</dbReference>
<dbReference type="SMART" id="SM01349">
    <property type="entry name" value="TOG"/>
    <property type="match status" value="2"/>
</dbReference>
<dbReference type="WBParaSite" id="DME_0000315901-mRNA-1">
    <property type="protein sequence ID" value="DME_0000315901-mRNA-1"/>
    <property type="gene ID" value="DME_0000315901"/>
</dbReference>
<dbReference type="GO" id="GO:0072686">
    <property type="term" value="C:mitotic spindle"/>
    <property type="evidence" value="ECO:0007669"/>
    <property type="project" value="TreeGrafter"/>
</dbReference>
<dbReference type="PANTHER" id="PTHR21567:SF9">
    <property type="entry name" value="CLIP-ASSOCIATING PROTEIN"/>
    <property type="match status" value="1"/>
</dbReference>
<feature type="compositionally biased region" description="Polar residues" evidence="1">
    <location>
        <begin position="15"/>
        <end position="27"/>
    </location>
</feature>
<dbReference type="GO" id="GO:0005881">
    <property type="term" value="C:cytoplasmic microtubule"/>
    <property type="evidence" value="ECO:0007669"/>
    <property type="project" value="TreeGrafter"/>
</dbReference>
<evidence type="ECO:0000313" key="4">
    <source>
        <dbReference type="Proteomes" id="UP000038040"/>
    </source>
</evidence>
<dbReference type="InterPro" id="IPR034085">
    <property type="entry name" value="TOG"/>
</dbReference>
<feature type="region of interest" description="Disordered" evidence="1">
    <location>
        <begin position="323"/>
        <end position="375"/>
    </location>
</feature>
<feature type="region of interest" description="Disordered" evidence="1">
    <location>
        <begin position="748"/>
        <end position="768"/>
    </location>
</feature>
<reference evidence="3 5" key="2">
    <citation type="submission" date="2018-11" db="EMBL/GenBank/DDBJ databases">
        <authorList>
            <consortium name="Pathogen Informatics"/>
        </authorList>
    </citation>
    <scope>NUCLEOTIDE SEQUENCE [LARGE SCALE GENOMIC DNA]</scope>
</reference>
<keyword evidence="5" id="KW-1185">Reference proteome</keyword>
<evidence type="ECO:0000313" key="3">
    <source>
        <dbReference type="EMBL" id="VDN57345.1"/>
    </source>
</evidence>
<evidence type="ECO:0000313" key="5">
    <source>
        <dbReference type="Proteomes" id="UP000274756"/>
    </source>
</evidence>
<dbReference type="GO" id="GO:0045180">
    <property type="term" value="C:basal cortex"/>
    <property type="evidence" value="ECO:0007669"/>
    <property type="project" value="TreeGrafter"/>
</dbReference>
<evidence type="ECO:0000313" key="6">
    <source>
        <dbReference type="WBParaSite" id="DME_0000315901-mRNA-1"/>
    </source>
</evidence>
<dbReference type="GO" id="GO:0005815">
    <property type="term" value="C:microtubule organizing center"/>
    <property type="evidence" value="ECO:0007669"/>
    <property type="project" value="TreeGrafter"/>
</dbReference>
<dbReference type="Proteomes" id="UP000038040">
    <property type="component" value="Unplaced"/>
</dbReference>
<accession>A0A0N4U814</accession>
<feature type="compositionally biased region" description="Polar residues" evidence="1">
    <location>
        <begin position="396"/>
        <end position="421"/>
    </location>
</feature>
<gene>
    <name evidence="3" type="ORF">DME_LOCUS7318</name>
</gene>
<dbReference type="InterPro" id="IPR016024">
    <property type="entry name" value="ARM-type_fold"/>
</dbReference>
<organism evidence="4 6">
    <name type="scientific">Dracunculus medinensis</name>
    <name type="common">Guinea worm</name>
    <dbReference type="NCBI Taxonomy" id="318479"/>
    <lineage>
        <taxon>Eukaryota</taxon>
        <taxon>Metazoa</taxon>
        <taxon>Ecdysozoa</taxon>
        <taxon>Nematoda</taxon>
        <taxon>Chromadorea</taxon>
        <taxon>Rhabditida</taxon>
        <taxon>Spirurina</taxon>
        <taxon>Dracunculoidea</taxon>
        <taxon>Dracunculidae</taxon>
        <taxon>Dracunculus</taxon>
    </lineage>
</organism>
<dbReference type="PANTHER" id="PTHR21567">
    <property type="entry name" value="CLASP"/>
    <property type="match status" value="1"/>
</dbReference>
<dbReference type="AlphaFoldDB" id="A0A0N4U814"/>
<name>A0A0N4U814_DRAME</name>
<feature type="compositionally biased region" description="Polar residues" evidence="1">
    <location>
        <begin position="356"/>
        <end position="375"/>
    </location>
</feature>
<evidence type="ECO:0000259" key="2">
    <source>
        <dbReference type="SMART" id="SM01349"/>
    </source>
</evidence>
<evidence type="ECO:0000256" key="1">
    <source>
        <dbReference type="SAM" id="MobiDB-lite"/>
    </source>
</evidence>
<feature type="domain" description="TOG" evidence="2">
    <location>
        <begin position="788"/>
        <end position="1022"/>
    </location>
</feature>
<feature type="region of interest" description="Disordered" evidence="1">
    <location>
        <begin position="391"/>
        <end position="447"/>
    </location>
</feature>
<dbReference type="GO" id="GO:0008017">
    <property type="term" value="F:microtubule binding"/>
    <property type="evidence" value="ECO:0007669"/>
    <property type="project" value="TreeGrafter"/>
</dbReference>
<proteinExistence type="predicted"/>
<dbReference type="Pfam" id="PF12348">
    <property type="entry name" value="CLASP_N"/>
    <property type="match status" value="1"/>
</dbReference>
<dbReference type="STRING" id="318479.A0A0N4U814"/>
<dbReference type="InterPro" id="IPR024395">
    <property type="entry name" value="CLASP_N_dom"/>
</dbReference>
<reference evidence="6" key="1">
    <citation type="submission" date="2017-02" db="UniProtKB">
        <authorList>
            <consortium name="WormBaseParasite"/>
        </authorList>
    </citation>
    <scope>IDENTIFICATION</scope>
</reference>
<dbReference type="InterPro" id="IPR011989">
    <property type="entry name" value="ARM-like"/>
</dbReference>
<dbReference type="GO" id="GO:0040001">
    <property type="term" value="P:establishment of mitotic spindle localization"/>
    <property type="evidence" value="ECO:0007669"/>
    <property type="project" value="TreeGrafter"/>
</dbReference>
<dbReference type="GO" id="GO:0000776">
    <property type="term" value="C:kinetochore"/>
    <property type="evidence" value="ECO:0007669"/>
    <property type="project" value="TreeGrafter"/>
</dbReference>
<dbReference type="Gene3D" id="1.25.10.10">
    <property type="entry name" value="Leucine-rich Repeat Variant"/>
    <property type="match status" value="3"/>
</dbReference>
<dbReference type="Proteomes" id="UP000274756">
    <property type="component" value="Unassembled WGS sequence"/>
</dbReference>
<dbReference type="GO" id="GO:0005876">
    <property type="term" value="C:spindle microtubule"/>
    <property type="evidence" value="ECO:0007669"/>
    <property type="project" value="TreeGrafter"/>
</dbReference>
<protein>
    <submittedName>
        <fullName evidence="6">CLASP_N domain-containing protein</fullName>
    </submittedName>
</protein>
<dbReference type="SUPFAM" id="SSF48371">
    <property type="entry name" value="ARM repeat"/>
    <property type="match status" value="2"/>
</dbReference>
<feature type="region of interest" description="Disordered" evidence="1">
    <location>
        <begin position="1"/>
        <end position="28"/>
    </location>
</feature>
<feature type="domain" description="TOG" evidence="2">
    <location>
        <begin position="71"/>
        <end position="298"/>
    </location>
</feature>